<feature type="coiled-coil region" evidence="5">
    <location>
        <begin position="474"/>
        <end position="596"/>
    </location>
</feature>
<gene>
    <name evidence="6" type="primary">Lrrc45-L</name>
    <name evidence="6" type="ORF">Hamer_G009031</name>
</gene>
<dbReference type="Proteomes" id="UP000747542">
    <property type="component" value="Unassembled WGS sequence"/>
</dbReference>
<evidence type="ECO:0000256" key="4">
    <source>
        <dbReference type="ARBA" id="ARBA00023212"/>
    </source>
</evidence>
<dbReference type="PANTHER" id="PTHR23170">
    <property type="entry name" value="NY-REN-58 ANTIGEN"/>
    <property type="match status" value="1"/>
</dbReference>
<proteinExistence type="predicted"/>
<keyword evidence="3 5" id="KW-0175">Coiled coil</keyword>
<dbReference type="Pfam" id="PF13516">
    <property type="entry name" value="LRR_6"/>
    <property type="match status" value="3"/>
</dbReference>
<evidence type="ECO:0000313" key="6">
    <source>
        <dbReference type="EMBL" id="KAG7176253.1"/>
    </source>
</evidence>
<evidence type="ECO:0000256" key="5">
    <source>
        <dbReference type="SAM" id="Coils"/>
    </source>
</evidence>
<dbReference type="InterPro" id="IPR052116">
    <property type="entry name" value="Centro_Cilium_Assembly"/>
</dbReference>
<keyword evidence="7" id="KW-1185">Reference proteome</keyword>
<dbReference type="PANTHER" id="PTHR23170:SF3">
    <property type="entry name" value="LEUCINE-RICH REPEAT-CONTAINING PROTEIN 45"/>
    <property type="match status" value="1"/>
</dbReference>
<dbReference type="InterPro" id="IPR001611">
    <property type="entry name" value="Leu-rich_rpt"/>
</dbReference>
<name>A0A8J5TNY0_HOMAM</name>
<reference evidence="6" key="1">
    <citation type="journal article" date="2021" name="Sci. Adv.">
        <title>The American lobster genome reveals insights on longevity, neural, and immune adaptations.</title>
        <authorList>
            <person name="Polinski J.M."/>
            <person name="Zimin A.V."/>
            <person name="Clark K.F."/>
            <person name="Kohn A.B."/>
            <person name="Sadowski N."/>
            <person name="Timp W."/>
            <person name="Ptitsyn A."/>
            <person name="Khanna P."/>
            <person name="Romanova D.Y."/>
            <person name="Williams P."/>
            <person name="Greenwood S.J."/>
            <person name="Moroz L.L."/>
            <person name="Walt D.R."/>
            <person name="Bodnar A.G."/>
        </authorList>
    </citation>
    <scope>NUCLEOTIDE SEQUENCE</scope>
    <source>
        <strain evidence="6">GMGI-L3</strain>
    </source>
</reference>
<evidence type="ECO:0000256" key="3">
    <source>
        <dbReference type="ARBA" id="ARBA00023054"/>
    </source>
</evidence>
<sequence length="631" mass="71245">MAELNDLYKQLCKKYNIEQLECVQEALAQGAILDLSNQTLDVGTCAVLGKIMQISGLITKVSFEDCLLKEDGIKSILLGLCGNSSVKTLSLKGNSIQGSSAHALAKMLRHNNTIIRLSLEWNNLGLCSGSFSSFCEAFGSNSSLQYLDLRSNQLGMDCGTHLARALTRNCNLSTLDLRWNNIGRVGGKALLESLCHNRTLTKLDLIGNDIPSEDISAIEMQLGQNSRSAVMIKEYTSRTDILKQQLEYREQHSAQQIEHLEQTLAQTDLTLSKTIREGMFQTGRLEEQLRSKSLELEALGAKYELVNSALRLSQEQVSQLEARNKALEEDLHESQEAAQLENKNKKEVRELEYKCTNQNTQIYDLNETLRSLQLEAKGVRIECEEMMATETRKTKETLKNLEQQHTTEVQQMKYDHQQIEAELREKLSNSEASRCEAQAEIAGLKVQISTERSSTEAHLLSLKHHLKAEQVSVVQGLEKRLHTMEDSRNDAEERLRVQIATNSTLTATNAKLNSHIHALKNDLAEINIQLEDKDAEVKAAAKRVRDEFTVQLNDLQHECENTTKLNSTISELKRAISELEHESSIHKKEVRMKEEELKILQEDENRRARMLHSAFLSCFNTSLGFPTTNPQ</sequence>
<accession>A0A8J5TNY0</accession>
<evidence type="ECO:0000256" key="2">
    <source>
        <dbReference type="ARBA" id="ARBA00022490"/>
    </source>
</evidence>
<dbReference type="GO" id="GO:0005886">
    <property type="term" value="C:plasma membrane"/>
    <property type="evidence" value="ECO:0007669"/>
    <property type="project" value="TreeGrafter"/>
</dbReference>
<protein>
    <submittedName>
        <fullName evidence="6">Leucine-rich repeat-containing protein 45-like</fullName>
    </submittedName>
</protein>
<keyword evidence="4" id="KW-0206">Cytoskeleton</keyword>
<dbReference type="AlphaFoldDB" id="A0A8J5TNY0"/>
<dbReference type="SUPFAM" id="SSF52047">
    <property type="entry name" value="RNI-like"/>
    <property type="match status" value="1"/>
</dbReference>
<evidence type="ECO:0000313" key="7">
    <source>
        <dbReference type="Proteomes" id="UP000747542"/>
    </source>
</evidence>
<dbReference type="GO" id="GO:0005813">
    <property type="term" value="C:centrosome"/>
    <property type="evidence" value="ECO:0007669"/>
    <property type="project" value="UniProtKB-SubCell"/>
</dbReference>
<organism evidence="6 7">
    <name type="scientific">Homarus americanus</name>
    <name type="common">American lobster</name>
    <dbReference type="NCBI Taxonomy" id="6706"/>
    <lineage>
        <taxon>Eukaryota</taxon>
        <taxon>Metazoa</taxon>
        <taxon>Ecdysozoa</taxon>
        <taxon>Arthropoda</taxon>
        <taxon>Crustacea</taxon>
        <taxon>Multicrustacea</taxon>
        <taxon>Malacostraca</taxon>
        <taxon>Eumalacostraca</taxon>
        <taxon>Eucarida</taxon>
        <taxon>Decapoda</taxon>
        <taxon>Pleocyemata</taxon>
        <taxon>Astacidea</taxon>
        <taxon>Nephropoidea</taxon>
        <taxon>Nephropidae</taxon>
        <taxon>Homarus</taxon>
    </lineage>
</organism>
<feature type="coiled-coil region" evidence="5">
    <location>
        <begin position="310"/>
        <end position="344"/>
    </location>
</feature>
<evidence type="ECO:0000256" key="1">
    <source>
        <dbReference type="ARBA" id="ARBA00004300"/>
    </source>
</evidence>
<comment type="subcellular location">
    <subcellularLocation>
        <location evidence="1">Cytoplasm</location>
        <location evidence="1">Cytoskeleton</location>
        <location evidence="1">Microtubule organizing center</location>
        <location evidence="1">Centrosome</location>
    </subcellularLocation>
</comment>
<dbReference type="PROSITE" id="PS51450">
    <property type="entry name" value="LRR"/>
    <property type="match status" value="1"/>
</dbReference>
<dbReference type="EMBL" id="JAHLQT010003582">
    <property type="protein sequence ID" value="KAG7176253.1"/>
    <property type="molecule type" value="Genomic_DNA"/>
</dbReference>
<comment type="caution">
    <text evidence="6">The sequence shown here is derived from an EMBL/GenBank/DDBJ whole genome shotgun (WGS) entry which is preliminary data.</text>
</comment>
<dbReference type="SMART" id="SM00368">
    <property type="entry name" value="LRR_RI"/>
    <property type="match status" value="4"/>
</dbReference>
<keyword evidence="2" id="KW-0963">Cytoplasm</keyword>
<dbReference type="InterPro" id="IPR032675">
    <property type="entry name" value="LRR_dom_sf"/>
</dbReference>
<dbReference type="Gene3D" id="3.80.10.10">
    <property type="entry name" value="Ribonuclease Inhibitor"/>
    <property type="match status" value="2"/>
</dbReference>